<dbReference type="GO" id="GO:0005506">
    <property type="term" value="F:iron ion binding"/>
    <property type="evidence" value="ECO:0007669"/>
    <property type="project" value="InterPro"/>
</dbReference>
<evidence type="ECO:0000256" key="7">
    <source>
        <dbReference type="ARBA" id="ARBA00022723"/>
    </source>
</evidence>
<keyword evidence="16" id="KW-1185">Reference proteome</keyword>
<dbReference type="InterPro" id="IPR036396">
    <property type="entry name" value="Cyt_P450_sf"/>
</dbReference>
<accession>A0AAW0XKJ2</accession>
<name>A0AAW0XKJ2_CHEQU</name>
<dbReference type="Pfam" id="PF00067">
    <property type="entry name" value="p450"/>
    <property type="match status" value="1"/>
</dbReference>
<sequence>TVLIDSNLATLLLILLLFCVDYFIPEDQKVLKMLVLVVVVLLVWFLYLASRKPRGFPPGPSRLPLFGFLPYMDAKNPHKQLWKLSSTFGDVVGLFLGSQPTVIVNGWEAVKESLLNDDLNGRAENSFIKLRDGGEYLGVMFTQKDYWKEQRRFTLHHLRNLGIGRRSHEAVIHEEAQDLISEIQETDGSVSLKDMLGVSSINILWAVMGGTRFPRHDPVLLNLVQKLTFMFSAGEVSGGLVNYFPPLRHILPKSSNFHRFMDALFSVKKFIKRSVEKHKSSLDPDNLRDFMDIYINEINNNKNEKCTTFTEKQLVGVCVDLFTAGSDSSSATLCFAVLLVAHHPNIMHKIHKELDHVVGHTHLPSLDDRTKLVYMDATLTEVLRMRSVSPIPVPHCALRDTFIQ</sequence>
<keyword evidence="7" id="KW-0479">Metal-binding</keyword>
<dbReference type="InterPro" id="IPR002401">
    <property type="entry name" value="Cyt_P450_E_grp-I"/>
</dbReference>
<evidence type="ECO:0000256" key="12">
    <source>
        <dbReference type="ARBA" id="ARBA00023033"/>
    </source>
</evidence>
<feature type="non-terminal residue" evidence="15">
    <location>
        <position position="404"/>
    </location>
</feature>
<evidence type="ECO:0000256" key="4">
    <source>
        <dbReference type="ARBA" id="ARBA00004406"/>
    </source>
</evidence>
<dbReference type="Proteomes" id="UP001445076">
    <property type="component" value="Unassembled WGS sequence"/>
</dbReference>
<dbReference type="InterPro" id="IPR050182">
    <property type="entry name" value="Cytochrome_P450_fam2"/>
</dbReference>
<evidence type="ECO:0000256" key="9">
    <source>
        <dbReference type="ARBA" id="ARBA00022848"/>
    </source>
</evidence>
<dbReference type="PANTHER" id="PTHR24300:SF376">
    <property type="entry name" value="CYTOCHROME P450 15A1"/>
    <property type="match status" value="1"/>
</dbReference>
<evidence type="ECO:0000313" key="16">
    <source>
        <dbReference type="Proteomes" id="UP001445076"/>
    </source>
</evidence>
<reference evidence="15 16" key="1">
    <citation type="journal article" date="2024" name="BMC Genomics">
        <title>Genome assembly of redclaw crayfish (Cherax quadricarinatus) provides insights into its immune adaptation and hypoxia tolerance.</title>
        <authorList>
            <person name="Liu Z."/>
            <person name="Zheng J."/>
            <person name="Li H."/>
            <person name="Fang K."/>
            <person name="Wang S."/>
            <person name="He J."/>
            <person name="Zhou D."/>
            <person name="Weng S."/>
            <person name="Chi M."/>
            <person name="Gu Z."/>
            <person name="He J."/>
            <person name="Li F."/>
            <person name="Wang M."/>
        </authorList>
    </citation>
    <scope>NUCLEOTIDE SEQUENCE [LARGE SCALE GENOMIC DNA]</scope>
    <source>
        <strain evidence="15">ZL_2023a</strain>
    </source>
</reference>
<evidence type="ECO:0000256" key="6">
    <source>
        <dbReference type="ARBA" id="ARBA00022617"/>
    </source>
</evidence>
<evidence type="ECO:0000256" key="2">
    <source>
        <dbReference type="ARBA" id="ARBA00003690"/>
    </source>
</evidence>
<evidence type="ECO:0000256" key="13">
    <source>
        <dbReference type="ARBA" id="ARBA00023136"/>
    </source>
</evidence>
<dbReference type="GO" id="GO:0020037">
    <property type="term" value="F:heme binding"/>
    <property type="evidence" value="ECO:0007669"/>
    <property type="project" value="InterPro"/>
</dbReference>
<dbReference type="SUPFAM" id="SSF48264">
    <property type="entry name" value="Cytochrome P450"/>
    <property type="match status" value="1"/>
</dbReference>
<keyword evidence="11" id="KW-0408">Iron</keyword>
<dbReference type="PANTHER" id="PTHR24300">
    <property type="entry name" value="CYTOCHROME P450 508A4-RELATED"/>
    <property type="match status" value="1"/>
</dbReference>
<keyword evidence="9" id="KW-0492">Microsome</keyword>
<evidence type="ECO:0000256" key="5">
    <source>
        <dbReference type="ARBA" id="ARBA00010617"/>
    </source>
</evidence>
<keyword evidence="14" id="KW-1133">Transmembrane helix</keyword>
<dbReference type="AlphaFoldDB" id="A0AAW0XKJ2"/>
<dbReference type="GO" id="GO:0016712">
    <property type="term" value="F:oxidoreductase activity, acting on paired donors, with incorporation or reduction of molecular oxygen, reduced flavin or flavoprotein as one donor, and incorporation of one atom of oxygen"/>
    <property type="evidence" value="ECO:0007669"/>
    <property type="project" value="TreeGrafter"/>
</dbReference>
<feature type="transmembrane region" description="Helical" evidence="14">
    <location>
        <begin position="7"/>
        <end position="24"/>
    </location>
</feature>
<dbReference type="GO" id="GO:0006805">
    <property type="term" value="P:xenobiotic metabolic process"/>
    <property type="evidence" value="ECO:0007669"/>
    <property type="project" value="TreeGrafter"/>
</dbReference>
<proteinExistence type="inferred from homology"/>
<evidence type="ECO:0000256" key="1">
    <source>
        <dbReference type="ARBA" id="ARBA00001971"/>
    </source>
</evidence>
<dbReference type="Gene3D" id="1.10.630.10">
    <property type="entry name" value="Cytochrome P450"/>
    <property type="match status" value="1"/>
</dbReference>
<comment type="subcellular location">
    <subcellularLocation>
        <location evidence="4">Endoplasmic reticulum membrane</location>
        <topology evidence="4">Peripheral membrane protein</topology>
    </subcellularLocation>
    <subcellularLocation>
        <location evidence="3">Microsome membrane</location>
        <topology evidence="3">Peripheral membrane protein</topology>
    </subcellularLocation>
</comment>
<evidence type="ECO:0000256" key="3">
    <source>
        <dbReference type="ARBA" id="ARBA00004174"/>
    </source>
</evidence>
<keyword evidence="8" id="KW-0256">Endoplasmic reticulum</keyword>
<feature type="transmembrane region" description="Helical" evidence="14">
    <location>
        <begin position="30"/>
        <end position="49"/>
    </location>
</feature>
<feature type="non-terminal residue" evidence="15">
    <location>
        <position position="1"/>
    </location>
</feature>
<dbReference type="GO" id="GO:0006082">
    <property type="term" value="P:organic acid metabolic process"/>
    <property type="evidence" value="ECO:0007669"/>
    <property type="project" value="TreeGrafter"/>
</dbReference>
<keyword evidence="13 14" id="KW-0472">Membrane</keyword>
<evidence type="ECO:0000256" key="10">
    <source>
        <dbReference type="ARBA" id="ARBA00023002"/>
    </source>
</evidence>
<gene>
    <name evidence="15" type="ORF">OTU49_000388</name>
</gene>
<comment type="function">
    <text evidence="2">May be involved in the metabolism of insect hormones and in the breakdown of synthetic insecticides.</text>
</comment>
<keyword evidence="10" id="KW-0560">Oxidoreductase</keyword>
<organism evidence="15 16">
    <name type="scientific">Cherax quadricarinatus</name>
    <name type="common">Australian red claw crayfish</name>
    <dbReference type="NCBI Taxonomy" id="27406"/>
    <lineage>
        <taxon>Eukaryota</taxon>
        <taxon>Metazoa</taxon>
        <taxon>Ecdysozoa</taxon>
        <taxon>Arthropoda</taxon>
        <taxon>Crustacea</taxon>
        <taxon>Multicrustacea</taxon>
        <taxon>Malacostraca</taxon>
        <taxon>Eumalacostraca</taxon>
        <taxon>Eucarida</taxon>
        <taxon>Decapoda</taxon>
        <taxon>Pleocyemata</taxon>
        <taxon>Astacidea</taxon>
        <taxon>Parastacoidea</taxon>
        <taxon>Parastacidae</taxon>
        <taxon>Cherax</taxon>
    </lineage>
</organism>
<dbReference type="PRINTS" id="PR00463">
    <property type="entry name" value="EP450I"/>
</dbReference>
<evidence type="ECO:0000256" key="14">
    <source>
        <dbReference type="SAM" id="Phobius"/>
    </source>
</evidence>
<evidence type="ECO:0000313" key="15">
    <source>
        <dbReference type="EMBL" id="KAK8744986.1"/>
    </source>
</evidence>
<keyword evidence="14" id="KW-0812">Transmembrane</keyword>
<dbReference type="GO" id="GO:0008395">
    <property type="term" value="F:steroid hydroxylase activity"/>
    <property type="evidence" value="ECO:0007669"/>
    <property type="project" value="TreeGrafter"/>
</dbReference>
<comment type="caution">
    <text evidence="15">The sequence shown here is derived from an EMBL/GenBank/DDBJ whole genome shotgun (WGS) entry which is preliminary data.</text>
</comment>
<evidence type="ECO:0000256" key="11">
    <source>
        <dbReference type="ARBA" id="ARBA00023004"/>
    </source>
</evidence>
<dbReference type="EMBL" id="JARKIK010000020">
    <property type="protein sequence ID" value="KAK8744986.1"/>
    <property type="molecule type" value="Genomic_DNA"/>
</dbReference>
<comment type="similarity">
    <text evidence="5">Belongs to the cytochrome P450 family.</text>
</comment>
<dbReference type="FunFam" id="1.10.630.10:FF:000238">
    <property type="entry name" value="Cytochrome P450 2A6"/>
    <property type="match status" value="1"/>
</dbReference>
<dbReference type="InterPro" id="IPR001128">
    <property type="entry name" value="Cyt_P450"/>
</dbReference>
<evidence type="ECO:0000256" key="8">
    <source>
        <dbReference type="ARBA" id="ARBA00022824"/>
    </source>
</evidence>
<keyword evidence="6" id="KW-0349">Heme</keyword>
<keyword evidence="12" id="KW-0503">Monooxygenase</keyword>
<comment type="cofactor">
    <cofactor evidence="1">
        <name>heme</name>
        <dbReference type="ChEBI" id="CHEBI:30413"/>
    </cofactor>
</comment>
<protein>
    <recommendedName>
        <fullName evidence="17">Cytochrome P450</fullName>
    </recommendedName>
</protein>
<dbReference type="GO" id="GO:0005789">
    <property type="term" value="C:endoplasmic reticulum membrane"/>
    <property type="evidence" value="ECO:0007669"/>
    <property type="project" value="UniProtKB-SubCell"/>
</dbReference>
<evidence type="ECO:0008006" key="17">
    <source>
        <dbReference type="Google" id="ProtNLM"/>
    </source>
</evidence>